<accession>A0ABQ9TUW1</accession>
<sequence>MGTGVGESPGYSLGIQHGGSSNRDGGGAKELKEARGRGVPGGASRPRATAGSSQGLVVGLVLAAGRHFREEGAGPPGSKFTGGGQGRFRGVGGVVELGGECKV</sequence>
<dbReference type="Proteomes" id="UP001266305">
    <property type="component" value="Unassembled WGS sequence"/>
</dbReference>
<dbReference type="EMBL" id="JASSZA010000019">
    <property type="protein sequence ID" value="KAK2088401.1"/>
    <property type="molecule type" value="Genomic_DNA"/>
</dbReference>
<proteinExistence type="predicted"/>
<reference evidence="2 3" key="1">
    <citation type="submission" date="2023-05" db="EMBL/GenBank/DDBJ databases">
        <title>B98-5 Cell Line De Novo Hybrid Assembly: An Optical Mapping Approach.</title>
        <authorList>
            <person name="Kananen K."/>
            <person name="Auerbach J.A."/>
            <person name="Kautto E."/>
            <person name="Blachly J.S."/>
        </authorList>
    </citation>
    <scope>NUCLEOTIDE SEQUENCE [LARGE SCALE GENOMIC DNA]</scope>
    <source>
        <strain evidence="2">B95-8</strain>
        <tissue evidence="2">Cell line</tissue>
    </source>
</reference>
<comment type="caution">
    <text evidence="2">The sequence shown here is derived from an EMBL/GenBank/DDBJ whole genome shotgun (WGS) entry which is preliminary data.</text>
</comment>
<protein>
    <submittedName>
        <fullName evidence="2">Uncharacterized protein</fullName>
    </submittedName>
</protein>
<feature type="compositionally biased region" description="Basic and acidic residues" evidence="1">
    <location>
        <begin position="26"/>
        <end position="36"/>
    </location>
</feature>
<name>A0ABQ9TUW1_SAGOE</name>
<evidence type="ECO:0000313" key="2">
    <source>
        <dbReference type="EMBL" id="KAK2088401.1"/>
    </source>
</evidence>
<gene>
    <name evidence="2" type="ORF">P7K49_034308</name>
</gene>
<keyword evidence="3" id="KW-1185">Reference proteome</keyword>
<evidence type="ECO:0000313" key="3">
    <source>
        <dbReference type="Proteomes" id="UP001266305"/>
    </source>
</evidence>
<evidence type="ECO:0000256" key="1">
    <source>
        <dbReference type="SAM" id="MobiDB-lite"/>
    </source>
</evidence>
<feature type="region of interest" description="Disordered" evidence="1">
    <location>
        <begin position="1"/>
        <end position="52"/>
    </location>
</feature>
<organism evidence="2 3">
    <name type="scientific">Saguinus oedipus</name>
    <name type="common">Cotton-top tamarin</name>
    <name type="synonym">Oedipomidas oedipus</name>
    <dbReference type="NCBI Taxonomy" id="9490"/>
    <lineage>
        <taxon>Eukaryota</taxon>
        <taxon>Metazoa</taxon>
        <taxon>Chordata</taxon>
        <taxon>Craniata</taxon>
        <taxon>Vertebrata</taxon>
        <taxon>Euteleostomi</taxon>
        <taxon>Mammalia</taxon>
        <taxon>Eutheria</taxon>
        <taxon>Euarchontoglires</taxon>
        <taxon>Primates</taxon>
        <taxon>Haplorrhini</taxon>
        <taxon>Platyrrhini</taxon>
        <taxon>Cebidae</taxon>
        <taxon>Callitrichinae</taxon>
        <taxon>Saguinus</taxon>
    </lineage>
</organism>